<dbReference type="GO" id="GO:0006753">
    <property type="term" value="P:nucleoside phosphate metabolic process"/>
    <property type="evidence" value="ECO:0007669"/>
    <property type="project" value="TreeGrafter"/>
</dbReference>
<dbReference type="GO" id="GO:0016818">
    <property type="term" value="F:hydrolase activity, acting on acid anhydrides, in phosphorus-containing anhydrides"/>
    <property type="evidence" value="ECO:0007669"/>
    <property type="project" value="InterPro"/>
</dbReference>
<dbReference type="OrthoDB" id="5292471at2"/>
<feature type="binding site" evidence="9">
    <location>
        <position position="154"/>
    </location>
    <ligand>
        <name>Mg(2+)</name>
        <dbReference type="ChEBI" id="CHEBI:18420"/>
        <label>1</label>
    </ligand>
</feature>
<dbReference type="GO" id="GO:0019693">
    <property type="term" value="P:ribose phosphate metabolic process"/>
    <property type="evidence" value="ECO:0007669"/>
    <property type="project" value="TreeGrafter"/>
</dbReference>
<dbReference type="Proteomes" id="UP000035352">
    <property type="component" value="Chromosome"/>
</dbReference>
<evidence type="ECO:0000313" key="12">
    <source>
        <dbReference type="EMBL" id="AKJ26726.1"/>
    </source>
</evidence>
<dbReference type="CDD" id="cd24157">
    <property type="entry name" value="NUDIX_GDPMK"/>
    <property type="match status" value="1"/>
</dbReference>
<evidence type="ECO:0000256" key="3">
    <source>
        <dbReference type="ARBA" id="ARBA00007275"/>
    </source>
</evidence>
<dbReference type="AlphaFoldDB" id="A0A0G3BH64"/>
<dbReference type="InterPro" id="IPR000086">
    <property type="entry name" value="NUDIX_hydrolase_dom"/>
</dbReference>
<comment type="subunit">
    <text evidence="4">Homodimer.</text>
</comment>
<dbReference type="GO" id="GO:0046872">
    <property type="term" value="F:metal ion binding"/>
    <property type="evidence" value="ECO:0007669"/>
    <property type="project" value="UniProtKB-KW"/>
</dbReference>
<proteinExistence type="inferred from homology"/>
<dbReference type="Pfam" id="PF00293">
    <property type="entry name" value="NUDIX"/>
    <property type="match status" value="1"/>
</dbReference>
<evidence type="ECO:0000256" key="4">
    <source>
        <dbReference type="ARBA" id="ARBA00011738"/>
    </source>
</evidence>
<dbReference type="STRING" id="413882.AAW51_0035"/>
<sequence length="194" mass="22252">MSIRDRVRLREEKLLSDDHYVLKKVTFDFRRSSGEWQTQTRETYDRGNAVTLLLYHPAQRTVILTRQFRYPAFVNGLDDLLIETPAGLLEGAAPEERVRAEAEEEVGYRVHEVHKVFEAYSSPGSVTELVHFFIATYDRDAKQHEGGGLHAEGEDIEVLEVDIDDALAMIDRGEIKDAKTIMLLQYAALKLFRN</sequence>
<evidence type="ECO:0000313" key="13">
    <source>
        <dbReference type="Proteomes" id="UP000035352"/>
    </source>
</evidence>
<feature type="binding site" evidence="9">
    <location>
        <position position="101"/>
    </location>
    <ligand>
        <name>Mg(2+)</name>
        <dbReference type="ChEBI" id="CHEBI:18420"/>
        <label>1</label>
    </ligand>
</feature>
<comment type="similarity">
    <text evidence="3">Belongs to the Nudix hydrolase family. NudK subfamily.</text>
</comment>
<evidence type="ECO:0000256" key="1">
    <source>
        <dbReference type="ARBA" id="ARBA00000847"/>
    </source>
</evidence>
<evidence type="ECO:0000256" key="6">
    <source>
        <dbReference type="ARBA" id="ARBA00022801"/>
    </source>
</evidence>
<dbReference type="PANTHER" id="PTHR11839">
    <property type="entry name" value="UDP/ADP-SUGAR PYROPHOSPHATASE"/>
    <property type="match status" value="1"/>
</dbReference>
<dbReference type="EMBL" id="CP011371">
    <property type="protein sequence ID" value="AKJ26726.1"/>
    <property type="molecule type" value="Genomic_DNA"/>
</dbReference>
<dbReference type="Gene3D" id="3.90.79.10">
    <property type="entry name" value="Nucleoside Triphosphate Pyrophosphohydrolase"/>
    <property type="match status" value="1"/>
</dbReference>
<reference evidence="12 13" key="1">
    <citation type="submission" date="2015-05" db="EMBL/GenBank/DDBJ databases">
        <authorList>
            <person name="Tang B."/>
            <person name="Yu Y."/>
        </authorList>
    </citation>
    <scope>NUCLEOTIDE SEQUENCE [LARGE SCALE GENOMIC DNA]</scope>
    <source>
        <strain evidence="12 13">DSM 7029</strain>
    </source>
</reference>
<evidence type="ECO:0000256" key="7">
    <source>
        <dbReference type="ARBA" id="ARBA00032162"/>
    </source>
</evidence>
<keyword evidence="13" id="KW-1185">Reference proteome</keyword>
<accession>A0A0G3BH64</accession>
<dbReference type="SUPFAM" id="SSF55811">
    <property type="entry name" value="Nudix"/>
    <property type="match status" value="1"/>
</dbReference>
<evidence type="ECO:0000256" key="9">
    <source>
        <dbReference type="PIRSR" id="PIRSR604385-2"/>
    </source>
</evidence>
<dbReference type="GO" id="GO:0005829">
    <property type="term" value="C:cytosol"/>
    <property type="evidence" value="ECO:0007669"/>
    <property type="project" value="TreeGrafter"/>
</dbReference>
<dbReference type="PROSITE" id="PS51462">
    <property type="entry name" value="NUDIX"/>
    <property type="match status" value="1"/>
</dbReference>
<protein>
    <recommendedName>
        <fullName evidence="5">GDP-mannose pyrophosphatase</fullName>
    </recommendedName>
    <alternativeName>
        <fullName evidence="7">GDP-mannose hydrolase</fullName>
    </alternativeName>
    <alternativeName>
        <fullName evidence="8">GDPMK</fullName>
    </alternativeName>
</protein>
<name>A0A0G3BH64_9BURK</name>
<dbReference type="PANTHER" id="PTHR11839:SF18">
    <property type="entry name" value="NUDIX HYDROLASE DOMAIN-CONTAINING PROTEIN"/>
    <property type="match status" value="1"/>
</dbReference>
<evidence type="ECO:0000259" key="11">
    <source>
        <dbReference type="PROSITE" id="PS51462"/>
    </source>
</evidence>
<keyword evidence="6" id="KW-0378">Hydrolase</keyword>
<organism evidence="12 13">
    <name type="scientific">Caldimonas brevitalea</name>
    <dbReference type="NCBI Taxonomy" id="413882"/>
    <lineage>
        <taxon>Bacteria</taxon>
        <taxon>Pseudomonadati</taxon>
        <taxon>Pseudomonadota</taxon>
        <taxon>Betaproteobacteria</taxon>
        <taxon>Burkholderiales</taxon>
        <taxon>Sphaerotilaceae</taxon>
        <taxon>Caldimonas</taxon>
    </lineage>
</organism>
<feature type="binding site" evidence="9">
    <location>
        <position position="105"/>
    </location>
    <ligand>
        <name>Mg(2+)</name>
        <dbReference type="ChEBI" id="CHEBI:18420"/>
        <label>1</label>
    </ligand>
</feature>
<evidence type="ECO:0000256" key="8">
    <source>
        <dbReference type="ARBA" id="ARBA00032272"/>
    </source>
</evidence>
<keyword evidence="9" id="KW-0460">Magnesium</keyword>
<comment type="cofactor">
    <cofactor evidence="2 9">
        <name>Mg(2+)</name>
        <dbReference type="ChEBI" id="CHEBI:18420"/>
    </cofactor>
</comment>
<evidence type="ECO:0000256" key="2">
    <source>
        <dbReference type="ARBA" id="ARBA00001946"/>
    </source>
</evidence>
<comment type="catalytic activity">
    <reaction evidence="1">
        <text>GDP-alpha-D-mannose + H2O = alpha-D-mannose 1-phosphate + GMP + 2 H(+)</text>
        <dbReference type="Rhea" id="RHEA:27978"/>
        <dbReference type="ChEBI" id="CHEBI:15377"/>
        <dbReference type="ChEBI" id="CHEBI:15378"/>
        <dbReference type="ChEBI" id="CHEBI:57527"/>
        <dbReference type="ChEBI" id="CHEBI:58115"/>
        <dbReference type="ChEBI" id="CHEBI:58409"/>
    </reaction>
</comment>
<feature type="binding site" evidence="9">
    <location>
        <position position="86"/>
    </location>
    <ligand>
        <name>Mg(2+)</name>
        <dbReference type="ChEBI" id="CHEBI:18420"/>
        <label>1</label>
    </ligand>
</feature>
<gene>
    <name evidence="12" type="ORF">AAW51_0035</name>
</gene>
<evidence type="ECO:0000256" key="5">
    <source>
        <dbReference type="ARBA" id="ARBA00016377"/>
    </source>
</evidence>
<dbReference type="NCBIfam" id="TIGR00052">
    <property type="entry name" value="nudix-type nucleoside diphosphatase, YffH/AdpP family"/>
    <property type="match status" value="1"/>
</dbReference>
<feature type="domain" description="Nudix hydrolase" evidence="11">
    <location>
        <begin position="45"/>
        <end position="183"/>
    </location>
</feature>
<dbReference type="InterPro" id="IPR015797">
    <property type="entry name" value="NUDIX_hydrolase-like_dom_sf"/>
</dbReference>
<keyword evidence="9" id="KW-0479">Metal-binding</keyword>
<feature type="short sequence motif" description="Nudix box" evidence="10">
    <location>
        <begin position="87"/>
        <end position="108"/>
    </location>
</feature>
<dbReference type="InterPro" id="IPR004385">
    <property type="entry name" value="NDP_pyrophosphatase"/>
</dbReference>
<dbReference type="KEGG" id="pbh:AAW51_0035"/>
<evidence type="ECO:0000256" key="10">
    <source>
        <dbReference type="PIRSR" id="PIRSR604385-3"/>
    </source>
</evidence>
<dbReference type="RefSeq" id="WP_047193002.1">
    <property type="nucleotide sequence ID" value="NZ_CP011371.1"/>
</dbReference>